<dbReference type="InterPro" id="IPR018247">
    <property type="entry name" value="EF_Hand_1_Ca_BS"/>
</dbReference>
<evidence type="ECO:0000313" key="4">
    <source>
        <dbReference type="Proteomes" id="UP000501568"/>
    </source>
</evidence>
<feature type="chain" id="PRO_5026128202" description="EF-hand domain-containing protein" evidence="1">
    <location>
        <begin position="27"/>
        <end position="151"/>
    </location>
</feature>
<name>A0A6G6Y212_9SPHN</name>
<keyword evidence="1" id="KW-0732">Signal</keyword>
<dbReference type="Gene3D" id="1.10.238.10">
    <property type="entry name" value="EF-hand"/>
    <property type="match status" value="1"/>
</dbReference>
<dbReference type="InterPro" id="IPR002048">
    <property type="entry name" value="EF_hand_dom"/>
</dbReference>
<dbReference type="InterPro" id="IPR011992">
    <property type="entry name" value="EF-hand-dom_pair"/>
</dbReference>
<accession>A0A6G6Y212</accession>
<reference evidence="3 4" key="1">
    <citation type="submission" date="2020-02" db="EMBL/GenBank/DDBJ databases">
        <authorList>
            <person name="Zheng R.K."/>
            <person name="Sun C.M."/>
        </authorList>
    </citation>
    <scope>NUCLEOTIDE SEQUENCE [LARGE SCALE GENOMIC DNA]</scope>
    <source>
        <strain evidence="4">zrk23</strain>
    </source>
</reference>
<dbReference type="KEGG" id="spzr:G5C33_02425"/>
<dbReference type="AlphaFoldDB" id="A0A6G6Y212"/>
<dbReference type="GO" id="GO:0005509">
    <property type="term" value="F:calcium ion binding"/>
    <property type="evidence" value="ECO:0007669"/>
    <property type="project" value="InterPro"/>
</dbReference>
<organism evidence="3 4">
    <name type="scientific">Stakelama tenebrarum</name>
    <dbReference type="NCBI Taxonomy" id="2711215"/>
    <lineage>
        <taxon>Bacteria</taxon>
        <taxon>Pseudomonadati</taxon>
        <taxon>Pseudomonadota</taxon>
        <taxon>Alphaproteobacteria</taxon>
        <taxon>Sphingomonadales</taxon>
        <taxon>Sphingomonadaceae</taxon>
        <taxon>Stakelama</taxon>
    </lineage>
</organism>
<proteinExistence type="predicted"/>
<dbReference type="EMBL" id="CP049109">
    <property type="protein sequence ID" value="QIG78758.1"/>
    <property type="molecule type" value="Genomic_DNA"/>
</dbReference>
<sequence length="151" mass="16370">MNGMKTQWIYGLAVAAAVMLPATAMAQDGPAAGHGKASFMSQYDADGDGAVTQAEFLAGREAKYNGFDLDGDGAVSEAEYVEEYIGRLDRELAERRARQIRQTYVRYGVLDSDKDRNMTLDEFNASGSRMFERLDSNGDGVIDSGDTAAAY</sequence>
<evidence type="ECO:0000259" key="2">
    <source>
        <dbReference type="PROSITE" id="PS50222"/>
    </source>
</evidence>
<keyword evidence="4" id="KW-1185">Reference proteome</keyword>
<dbReference type="Proteomes" id="UP000501568">
    <property type="component" value="Chromosome"/>
</dbReference>
<dbReference type="Pfam" id="PF13202">
    <property type="entry name" value="EF-hand_5"/>
    <property type="match status" value="3"/>
</dbReference>
<dbReference type="SUPFAM" id="SSF47473">
    <property type="entry name" value="EF-hand"/>
    <property type="match status" value="1"/>
</dbReference>
<evidence type="ECO:0000313" key="3">
    <source>
        <dbReference type="EMBL" id="QIG78758.1"/>
    </source>
</evidence>
<protein>
    <recommendedName>
        <fullName evidence="2">EF-hand domain-containing protein</fullName>
    </recommendedName>
</protein>
<gene>
    <name evidence="3" type="ORF">G5C33_02425</name>
</gene>
<dbReference type="PROSITE" id="PS50222">
    <property type="entry name" value="EF_HAND_2"/>
    <property type="match status" value="1"/>
</dbReference>
<feature type="signal peptide" evidence="1">
    <location>
        <begin position="1"/>
        <end position="26"/>
    </location>
</feature>
<evidence type="ECO:0000256" key="1">
    <source>
        <dbReference type="SAM" id="SignalP"/>
    </source>
</evidence>
<dbReference type="PROSITE" id="PS00018">
    <property type="entry name" value="EF_HAND_1"/>
    <property type="match status" value="2"/>
</dbReference>
<feature type="domain" description="EF-hand" evidence="2">
    <location>
        <begin position="129"/>
        <end position="151"/>
    </location>
</feature>